<name>A0A8T5GEJ1_9ARCH</name>
<evidence type="ECO:0000313" key="2">
    <source>
        <dbReference type="Proteomes" id="UP000722459"/>
    </source>
</evidence>
<sequence length="93" mass="10992">MQKYNFMGKDTSEKEFWRLCSLTKIEEIERVVYGEINQKKVQKLLEQTMQNETKKINTPKCNSCGARMILNNAKWGKYWHCSNIIDCISVKLI</sequence>
<dbReference type="EMBL" id="JABJNZ010000022">
    <property type="protein sequence ID" value="MBT4870230.1"/>
    <property type="molecule type" value="Genomic_DNA"/>
</dbReference>
<evidence type="ECO:0000313" key="1">
    <source>
        <dbReference type="EMBL" id="MBT4870230.1"/>
    </source>
</evidence>
<reference evidence="1" key="1">
    <citation type="journal article" date="2021" name="ISME J.">
        <title>Mercury methylation by metabolically versatile and cosmopolitan marine bacteria.</title>
        <authorList>
            <person name="Lin H."/>
            <person name="Ascher D.B."/>
            <person name="Myung Y."/>
            <person name="Lamborg C.H."/>
            <person name="Hallam S.J."/>
            <person name="Gionfriddo C.M."/>
            <person name="Holt K.E."/>
            <person name="Moreau J.W."/>
        </authorList>
    </citation>
    <scope>NUCLEOTIDE SEQUENCE</scope>
    <source>
        <strain evidence="1">SI075_bin30</strain>
    </source>
</reference>
<comment type="caution">
    <text evidence="1">The sequence shown here is derived from an EMBL/GenBank/DDBJ whole genome shotgun (WGS) entry which is preliminary data.</text>
</comment>
<dbReference type="Proteomes" id="UP000722459">
    <property type="component" value="Unassembled WGS sequence"/>
</dbReference>
<protein>
    <recommendedName>
        <fullName evidence="3">DNA topoisomerase type IA zn finger domain-containing protein</fullName>
    </recommendedName>
</protein>
<gene>
    <name evidence="1" type="ORF">HON47_01515</name>
</gene>
<organism evidence="1 2">
    <name type="scientific">Candidatus Iainarchaeum sp</name>
    <dbReference type="NCBI Taxonomy" id="3101447"/>
    <lineage>
        <taxon>Archaea</taxon>
        <taxon>Candidatus Iainarchaeota</taxon>
        <taxon>Candidatus Iainarchaeia</taxon>
        <taxon>Candidatus Iainarchaeales</taxon>
        <taxon>Candidatus Iainarchaeaceae</taxon>
        <taxon>Candidatus Iainarchaeum</taxon>
    </lineage>
</organism>
<dbReference type="AlphaFoldDB" id="A0A8T5GEJ1"/>
<accession>A0A8T5GEJ1</accession>
<dbReference type="Gene3D" id="3.30.65.10">
    <property type="entry name" value="Bacterial Topoisomerase I, domain 1"/>
    <property type="match status" value="1"/>
</dbReference>
<proteinExistence type="predicted"/>
<evidence type="ECO:0008006" key="3">
    <source>
        <dbReference type="Google" id="ProtNLM"/>
    </source>
</evidence>